<name>A0A8S0ZIC1_ARCPL</name>
<sequence>MPPTLSKQQKIGIVLALTMVPPNQKRKRRTWVKNWLMKRHELSHMNVMRHLEADEFRNFLRMDSECFEELLNMVTPLIQKHNTVMRESISPRERLTVTLRFLATGQSYEDLKFSAVISPQLMSTMIPETCSAIYKCLKHFIKIKKSFISAPVPILIVVSLNVQFGNSVLKGSVFDDEEYGCGRCLRGLWCHIMLGWLRRRLYRKL</sequence>
<dbReference type="OrthoDB" id="2668416at2759"/>
<accession>A0A8S0ZIC1</accession>
<evidence type="ECO:0000313" key="2">
    <source>
        <dbReference type="Proteomes" id="UP000494106"/>
    </source>
</evidence>
<reference evidence="1 2" key="1">
    <citation type="submission" date="2020-04" db="EMBL/GenBank/DDBJ databases">
        <authorList>
            <person name="Wallbank WR R."/>
            <person name="Pardo Diaz C."/>
            <person name="Kozak K."/>
            <person name="Martin S."/>
            <person name="Jiggins C."/>
            <person name="Moest M."/>
            <person name="Warren A I."/>
            <person name="Byers J.R.P. K."/>
            <person name="Montejo-Kovacevich G."/>
            <person name="Yen C E."/>
        </authorList>
    </citation>
    <scope>NUCLEOTIDE SEQUENCE [LARGE SCALE GENOMIC DNA]</scope>
</reference>
<dbReference type="EMBL" id="CADEBC010000479">
    <property type="protein sequence ID" value="CAB3233202.1"/>
    <property type="molecule type" value="Genomic_DNA"/>
</dbReference>
<proteinExistence type="predicted"/>
<protein>
    <submittedName>
        <fullName evidence="1">Uncharacterized protein</fullName>
    </submittedName>
</protein>
<dbReference type="AlphaFoldDB" id="A0A8S0ZIC1"/>
<dbReference type="Proteomes" id="UP000494106">
    <property type="component" value="Unassembled WGS sequence"/>
</dbReference>
<organism evidence="1 2">
    <name type="scientific">Arctia plantaginis</name>
    <name type="common">Wood tiger moth</name>
    <name type="synonym">Phalaena plantaginis</name>
    <dbReference type="NCBI Taxonomy" id="874455"/>
    <lineage>
        <taxon>Eukaryota</taxon>
        <taxon>Metazoa</taxon>
        <taxon>Ecdysozoa</taxon>
        <taxon>Arthropoda</taxon>
        <taxon>Hexapoda</taxon>
        <taxon>Insecta</taxon>
        <taxon>Pterygota</taxon>
        <taxon>Neoptera</taxon>
        <taxon>Endopterygota</taxon>
        <taxon>Lepidoptera</taxon>
        <taxon>Glossata</taxon>
        <taxon>Ditrysia</taxon>
        <taxon>Noctuoidea</taxon>
        <taxon>Erebidae</taxon>
        <taxon>Arctiinae</taxon>
        <taxon>Arctia</taxon>
    </lineage>
</organism>
<gene>
    <name evidence="1" type="ORF">APLA_LOCUS5101</name>
</gene>
<keyword evidence="2" id="KW-1185">Reference proteome</keyword>
<evidence type="ECO:0000313" key="1">
    <source>
        <dbReference type="EMBL" id="CAB3233202.1"/>
    </source>
</evidence>
<comment type="caution">
    <text evidence="1">The sequence shown here is derived from an EMBL/GenBank/DDBJ whole genome shotgun (WGS) entry which is preliminary data.</text>
</comment>